<sequence length="99" mass="10375">MKSGEAKFRMVLTLKRGADGTPGKTRTIPPYPAGGAAVARRRLCAGALLDGRAELDSEPPDAFAREMARVHAELGTRLLGGCWGTDERPIATLAGVLTG</sequence>
<reference evidence="1 2" key="1">
    <citation type="submission" date="2018-08" db="EMBL/GenBank/DDBJ databases">
        <title>Genomic Encyclopedia of Archaeal and Bacterial Type Strains, Phase II (KMG-II): from individual species to whole genera.</title>
        <authorList>
            <person name="Goeker M."/>
        </authorList>
    </citation>
    <scope>NUCLEOTIDE SEQUENCE [LARGE SCALE GENOMIC DNA]</scope>
    <source>
        <strain evidence="1 2">DSM 2261</strain>
    </source>
</reference>
<proteinExistence type="predicted"/>
<evidence type="ECO:0000313" key="2">
    <source>
        <dbReference type="Proteomes" id="UP000256345"/>
    </source>
</evidence>
<organism evidence="1 2">
    <name type="scientific">Archangium gephyra</name>
    <dbReference type="NCBI Taxonomy" id="48"/>
    <lineage>
        <taxon>Bacteria</taxon>
        <taxon>Pseudomonadati</taxon>
        <taxon>Myxococcota</taxon>
        <taxon>Myxococcia</taxon>
        <taxon>Myxococcales</taxon>
        <taxon>Cystobacterineae</taxon>
        <taxon>Archangiaceae</taxon>
        <taxon>Archangium</taxon>
    </lineage>
</organism>
<comment type="caution">
    <text evidence="1">The sequence shown here is derived from an EMBL/GenBank/DDBJ whole genome shotgun (WGS) entry which is preliminary data.</text>
</comment>
<evidence type="ECO:0000313" key="1">
    <source>
        <dbReference type="EMBL" id="REG14220.1"/>
    </source>
</evidence>
<keyword evidence="2" id="KW-1185">Reference proteome</keyword>
<gene>
    <name evidence="1" type="ORF">ATI61_13312</name>
</gene>
<dbReference type="EMBL" id="QUMU01000033">
    <property type="protein sequence ID" value="REG14220.1"/>
    <property type="molecule type" value="Genomic_DNA"/>
</dbReference>
<name>A0ABX9JK55_9BACT</name>
<dbReference type="RefSeq" id="WP_047861075.1">
    <property type="nucleotide sequence ID" value="NZ_CP011509.1"/>
</dbReference>
<protein>
    <submittedName>
        <fullName evidence="1">Uncharacterized protein</fullName>
    </submittedName>
</protein>
<dbReference type="Proteomes" id="UP000256345">
    <property type="component" value="Unassembled WGS sequence"/>
</dbReference>
<accession>A0ABX9JK55</accession>